<feature type="chain" id="PRO_5013950550" description="N-acetylmuramoyl-L-alanine amidase" evidence="5">
    <location>
        <begin position="23"/>
        <end position="265"/>
    </location>
</feature>
<dbReference type="InterPro" id="IPR051206">
    <property type="entry name" value="NAMLAA_amidase_2"/>
</dbReference>
<evidence type="ECO:0000256" key="4">
    <source>
        <dbReference type="ARBA" id="ARBA00023316"/>
    </source>
</evidence>
<dbReference type="Gene3D" id="3.10.350.10">
    <property type="entry name" value="LysM domain"/>
    <property type="match status" value="1"/>
</dbReference>
<dbReference type="Proteomes" id="UP000230859">
    <property type="component" value="Unassembled WGS sequence"/>
</dbReference>
<sequence length="265" mass="29932">MMLFKKQYLLILLFCSFLWGCASPEMPMSAYPPGYAPGTSVTSYGTISYPLQRHDVMHEVGPLETLWRIAKAYDVSVQEIMTANRLSDPNKLEIGQKLLIPSTYGLRPVIPLYHTRPWTYIIIHHTATETGNAIFINRSHKQRGFWGGLGYHFLIDNGTLGKLDGQIEVSPRWVKQEDGAHCNVQGMNQHGIGVALVGNFSQTQVSGRQLDSLVFLVSTLMKHYRIPINRVMRHGDVPGKNTECPGTKFPWKRFMSLLEAELRSS</sequence>
<dbReference type="InterPro" id="IPR006619">
    <property type="entry name" value="PGRP_domain_met/bac"/>
</dbReference>
<evidence type="ECO:0000313" key="8">
    <source>
        <dbReference type="EMBL" id="PIQ86535.1"/>
    </source>
</evidence>
<feature type="signal peptide" evidence="5">
    <location>
        <begin position="1"/>
        <end position="22"/>
    </location>
</feature>
<dbReference type="InterPro" id="IPR018392">
    <property type="entry name" value="LysM"/>
</dbReference>
<feature type="domain" description="LysM" evidence="7">
    <location>
        <begin position="56"/>
        <end position="100"/>
    </location>
</feature>
<accession>A0A2H0LSR2</accession>
<dbReference type="InterPro" id="IPR036505">
    <property type="entry name" value="Amidase/PGRP_sf"/>
</dbReference>
<dbReference type="AlphaFoldDB" id="A0A2H0LSR2"/>
<reference evidence="8 9" key="1">
    <citation type="submission" date="2017-09" db="EMBL/GenBank/DDBJ databases">
        <title>Depth-based differentiation of microbial function through sediment-hosted aquifers and enrichment of novel symbionts in the deep terrestrial subsurface.</title>
        <authorList>
            <person name="Probst A.J."/>
            <person name="Ladd B."/>
            <person name="Jarett J.K."/>
            <person name="Geller-Mcgrath D.E."/>
            <person name="Sieber C.M."/>
            <person name="Emerson J.B."/>
            <person name="Anantharaman K."/>
            <person name="Thomas B.C."/>
            <person name="Malmstrom R."/>
            <person name="Stieglmeier M."/>
            <person name="Klingl A."/>
            <person name="Woyke T."/>
            <person name="Ryan C.M."/>
            <person name="Banfield J.F."/>
        </authorList>
    </citation>
    <scope>NUCLEOTIDE SEQUENCE [LARGE SCALE GENOMIC DNA]</scope>
    <source>
        <strain evidence="8">CG11_big_fil_rev_8_21_14_0_20_45_26</strain>
    </source>
</reference>
<dbReference type="SMART" id="SM00701">
    <property type="entry name" value="PGRP"/>
    <property type="match status" value="1"/>
</dbReference>
<gene>
    <name evidence="8" type="ORF">COV74_04415</name>
</gene>
<evidence type="ECO:0000256" key="5">
    <source>
        <dbReference type="SAM" id="SignalP"/>
    </source>
</evidence>
<dbReference type="GO" id="GO:0071555">
    <property type="term" value="P:cell wall organization"/>
    <property type="evidence" value="ECO:0007669"/>
    <property type="project" value="UniProtKB-KW"/>
</dbReference>
<evidence type="ECO:0000256" key="1">
    <source>
        <dbReference type="ARBA" id="ARBA00001561"/>
    </source>
</evidence>
<feature type="domain" description="HTH cro/C1-type" evidence="6">
    <location>
        <begin position="63"/>
        <end position="80"/>
    </location>
</feature>
<dbReference type="PROSITE" id="PS50943">
    <property type="entry name" value="HTH_CROC1"/>
    <property type="match status" value="1"/>
</dbReference>
<dbReference type="Gene3D" id="3.40.80.10">
    <property type="entry name" value="Peptidoglycan recognition protein-like"/>
    <property type="match status" value="1"/>
</dbReference>
<dbReference type="CDD" id="cd06583">
    <property type="entry name" value="PGRP"/>
    <property type="match status" value="1"/>
</dbReference>
<dbReference type="CDD" id="cd00118">
    <property type="entry name" value="LysM"/>
    <property type="match status" value="1"/>
</dbReference>
<dbReference type="Pfam" id="PF01476">
    <property type="entry name" value="LysM"/>
    <property type="match status" value="1"/>
</dbReference>
<dbReference type="GO" id="GO:0008745">
    <property type="term" value="F:N-acetylmuramoyl-L-alanine amidase activity"/>
    <property type="evidence" value="ECO:0007669"/>
    <property type="project" value="UniProtKB-EC"/>
</dbReference>
<dbReference type="GO" id="GO:0009253">
    <property type="term" value="P:peptidoglycan catabolic process"/>
    <property type="evidence" value="ECO:0007669"/>
    <property type="project" value="InterPro"/>
</dbReference>
<dbReference type="SMART" id="SM00257">
    <property type="entry name" value="LysM"/>
    <property type="match status" value="1"/>
</dbReference>
<keyword evidence="5" id="KW-0732">Signal</keyword>
<dbReference type="EMBL" id="PCVY01000041">
    <property type="protein sequence ID" value="PIQ86535.1"/>
    <property type="molecule type" value="Genomic_DNA"/>
</dbReference>
<comment type="caution">
    <text evidence="8">The sequence shown here is derived from an EMBL/GenBank/DDBJ whole genome shotgun (WGS) entry which is preliminary data.</text>
</comment>
<name>A0A2H0LSR2_9BACT</name>
<proteinExistence type="predicted"/>
<keyword evidence="4" id="KW-0961">Cell wall biogenesis/degradation</keyword>
<evidence type="ECO:0000256" key="2">
    <source>
        <dbReference type="ARBA" id="ARBA00011901"/>
    </source>
</evidence>
<dbReference type="Pfam" id="PF01510">
    <property type="entry name" value="Amidase_2"/>
    <property type="match status" value="1"/>
</dbReference>
<evidence type="ECO:0000313" key="9">
    <source>
        <dbReference type="Proteomes" id="UP000230859"/>
    </source>
</evidence>
<dbReference type="PROSITE" id="PS51782">
    <property type="entry name" value="LYSM"/>
    <property type="match status" value="1"/>
</dbReference>
<dbReference type="SUPFAM" id="SSF54106">
    <property type="entry name" value="LysM domain"/>
    <property type="match status" value="1"/>
</dbReference>
<dbReference type="InterPro" id="IPR036779">
    <property type="entry name" value="LysM_dom_sf"/>
</dbReference>
<organism evidence="8 9">
    <name type="scientific">Candidatus Abzuiibacterium crystallinum</name>
    <dbReference type="NCBI Taxonomy" id="1974748"/>
    <lineage>
        <taxon>Bacteria</taxon>
        <taxon>Pseudomonadati</taxon>
        <taxon>Candidatus Omnitrophota</taxon>
        <taxon>Candidatus Abzuiibacterium</taxon>
    </lineage>
</organism>
<evidence type="ECO:0000259" key="6">
    <source>
        <dbReference type="PROSITE" id="PS50943"/>
    </source>
</evidence>
<dbReference type="InterPro" id="IPR001387">
    <property type="entry name" value="Cro/C1-type_HTH"/>
</dbReference>
<dbReference type="GO" id="GO:0009254">
    <property type="term" value="P:peptidoglycan turnover"/>
    <property type="evidence" value="ECO:0007669"/>
    <property type="project" value="TreeGrafter"/>
</dbReference>
<evidence type="ECO:0000259" key="7">
    <source>
        <dbReference type="PROSITE" id="PS51782"/>
    </source>
</evidence>
<evidence type="ECO:0000256" key="3">
    <source>
        <dbReference type="ARBA" id="ARBA00022801"/>
    </source>
</evidence>
<dbReference type="SUPFAM" id="SSF55846">
    <property type="entry name" value="N-acetylmuramoyl-L-alanine amidase-like"/>
    <property type="match status" value="1"/>
</dbReference>
<dbReference type="EC" id="3.5.1.28" evidence="2"/>
<dbReference type="PANTHER" id="PTHR30417:SF1">
    <property type="entry name" value="N-ACETYLMURAMOYL-L-ALANINE AMIDASE AMID"/>
    <property type="match status" value="1"/>
</dbReference>
<comment type="catalytic activity">
    <reaction evidence="1">
        <text>Hydrolyzes the link between N-acetylmuramoyl residues and L-amino acid residues in certain cell-wall glycopeptides.</text>
        <dbReference type="EC" id="3.5.1.28"/>
    </reaction>
</comment>
<dbReference type="InterPro" id="IPR002502">
    <property type="entry name" value="Amidase_domain"/>
</dbReference>
<dbReference type="GO" id="GO:0008270">
    <property type="term" value="F:zinc ion binding"/>
    <property type="evidence" value="ECO:0007669"/>
    <property type="project" value="InterPro"/>
</dbReference>
<dbReference type="PANTHER" id="PTHR30417">
    <property type="entry name" value="N-ACETYLMURAMOYL-L-ALANINE AMIDASE AMID"/>
    <property type="match status" value="1"/>
</dbReference>
<protein>
    <recommendedName>
        <fullName evidence="2">N-acetylmuramoyl-L-alanine amidase</fullName>
        <ecNumber evidence="2">3.5.1.28</ecNumber>
    </recommendedName>
</protein>
<keyword evidence="3" id="KW-0378">Hydrolase</keyword>